<dbReference type="Proteomes" id="UP000050421">
    <property type="component" value="Unassembled WGS sequence"/>
</dbReference>
<dbReference type="SUPFAM" id="SSF143011">
    <property type="entry name" value="RelE-like"/>
    <property type="match status" value="1"/>
</dbReference>
<accession>A0A0P7Y6C5</accession>
<dbReference type="InterPro" id="IPR035093">
    <property type="entry name" value="RelE/ParE_toxin_dom_sf"/>
</dbReference>
<dbReference type="Gene3D" id="3.30.2310.20">
    <property type="entry name" value="RelE-like"/>
    <property type="match status" value="1"/>
</dbReference>
<dbReference type="InterPro" id="IPR007712">
    <property type="entry name" value="RelE/ParE_toxin"/>
</dbReference>
<dbReference type="Pfam" id="PF05016">
    <property type="entry name" value="ParE_toxin"/>
    <property type="match status" value="1"/>
</dbReference>
<reference evidence="2 3" key="1">
    <citation type="submission" date="2015-09" db="EMBL/GenBank/DDBJ databases">
        <title>Identification and resolution of microdiversity through metagenomic sequencing of parallel consortia.</title>
        <authorList>
            <person name="Nelson W.C."/>
            <person name="Romine M.F."/>
            <person name="Lindemann S.R."/>
        </authorList>
    </citation>
    <scope>NUCLEOTIDE SEQUENCE [LARGE SCALE GENOMIC DNA]</scope>
    <source>
        <strain evidence="2">HL-49</strain>
    </source>
</reference>
<dbReference type="PATRIC" id="fig|1305737.6.peg.208"/>
<dbReference type="PANTHER" id="PTHR38813:SF1">
    <property type="entry name" value="TOXIN RELE1-RELATED"/>
    <property type="match status" value="1"/>
</dbReference>
<proteinExistence type="predicted"/>
<name>A0A0P7Y6C5_9BACT</name>
<dbReference type="PANTHER" id="PTHR38813">
    <property type="match status" value="1"/>
</dbReference>
<evidence type="ECO:0000256" key="1">
    <source>
        <dbReference type="ARBA" id="ARBA00022649"/>
    </source>
</evidence>
<gene>
    <name evidence="2" type="ORF">HLUCCX10_16065</name>
</gene>
<sequence>MSKYKVRIAKRVKKKLIKIPDPYFSNIKEAILALADNPRPKGYKKLKGREGYRIRVANYRILYEIQDKILLVDVIDLGHRKEIY</sequence>
<evidence type="ECO:0000313" key="2">
    <source>
        <dbReference type="EMBL" id="KPQ09790.1"/>
    </source>
</evidence>
<evidence type="ECO:0000313" key="3">
    <source>
        <dbReference type="Proteomes" id="UP000050421"/>
    </source>
</evidence>
<dbReference type="OrthoDB" id="9805098at2"/>
<organism evidence="2 3">
    <name type="scientific">Algoriphagus marincola HL-49</name>
    <dbReference type="NCBI Taxonomy" id="1305737"/>
    <lineage>
        <taxon>Bacteria</taxon>
        <taxon>Pseudomonadati</taxon>
        <taxon>Bacteroidota</taxon>
        <taxon>Cytophagia</taxon>
        <taxon>Cytophagales</taxon>
        <taxon>Cyclobacteriaceae</taxon>
        <taxon>Algoriphagus</taxon>
    </lineage>
</organism>
<comment type="caution">
    <text evidence="2">The sequence shown here is derived from an EMBL/GenBank/DDBJ whole genome shotgun (WGS) entry which is preliminary data.</text>
</comment>
<dbReference type="EMBL" id="LJXT01000137">
    <property type="protein sequence ID" value="KPQ09790.1"/>
    <property type="molecule type" value="Genomic_DNA"/>
</dbReference>
<dbReference type="STRING" id="1305737.GCA_000526355_03767"/>
<keyword evidence="1" id="KW-1277">Toxin-antitoxin system</keyword>
<protein>
    <submittedName>
        <fullName evidence="2">Toxin-antitoxin system COG2026 family toxin component</fullName>
    </submittedName>
</protein>
<dbReference type="InterPro" id="IPR052747">
    <property type="entry name" value="TA_system_RelE_toxin"/>
</dbReference>
<dbReference type="AlphaFoldDB" id="A0A0P7Y6C5"/>